<organism evidence="2 3">
    <name type="scientific">Adonisia turfae CCMR0082</name>
    <dbReference type="NCBI Taxonomy" id="2304604"/>
    <lineage>
        <taxon>Bacteria</taxon>
        <taxon>Bacillati</taxon>
        <taxon>Cyanobacteriota</taxon>
        <taxon>Adonisia</taxon>
        <taxon>Adonisia turfae</taxon>
    </lineage>
</organism>
<dbReference type="AlphaFoldDB" id="A0A6M0S026"/>
<dbReference type="EMBL" id="QZCE01000001">
    <property type="protein sequence ID" value="NEZ61829.1"/>
    <property type="molecule type" value="Genomic_DNA"/>
</dbReference>
<keyword evidence="1" id="KW-0812">Transmembrane</keyword>
<proteinExistence type="predicted"/>
<keyword evidence="1" id="KW-1133">Transmembrane helix</keyword>
<protein>
    <submittedName>
        <fullName evidence="2">Uncharacterized protein</fullName>
    </submittedName>
</protein>
<accession>A0A6M0S026</accession>
<sequence>MSLIISMSVFGIATYIANTAKEEMIGVFAAILALLSLLLSIVLAPWFIQVIILLSVWSWQFSLRDRNNYSEN</sequence>
<name>A0A6M0S026_9CYAN</name>
<feature type="transmembrane region" description="Helical" evidence="1">
    <location>
        <begin position="29"/>
        <end position="57"/>
    </location>
</feature>
<comment type="caution">
    <text evidence="2">The sequence shown here is derived from an EMBL/GenBank/DDBJ whole genome shotgun (WGS) entry which is preliminary data.</text>
</comment>
<dbReference type="Proteomes" id="UP000473574">
    <property type="component" value="Unassembled WGS sequence"/>
</dbReference>
<evidence type="ECO:0000313" key="3">
    <source>
        <dbReference type="Proteomes" id="UP000473574"/>
    </source>
</evidence>
<keyword evidence="1" id="KW-0472">Membrane</keyword>
<reference evidence="2 3" key="1">
    <citation type="journal article" date="2020" name="Microb. Ecol.">
        <title>Ecogenomics of the Marine Benthic Filamentous Cyanobacterium Adonisia.</title>
        <authorList>
            <person name="Walter J.M."/>
            <person name="Coutinho F.H."/>
            <person name="Leomil L."/>
            <person name="Hargreaves P.I."/>
            <person name="Campeao M.E."/>
            <person name="Vieira V.V."/>
            <person name="Silva B.S."/>
            <person name="Fistarol G.O."/>
            <person name="Salomon P.S."/>
            <person name="Sawabe T."/>
            <person name="Mino S."/>
            <person name="Hosokawa M."/>
            <person name="Miyashita H."/>
            <person name="Maruyama F."/>
            <person name="van Verk M.C."/>
            <person name="Dutilh B.E."/>
            <person name="Thompson C.C."/>
            <person name="Thompson F.L."/>
        </authorList>
    </citation>
    <scope>NUCLEOTIDE SEQUENCE [LARGE SCALE GENOMIC DNA]</scope>
    <source>
        <strain evidence="2 3">CCMR0082</strain>
    </source>
</reference>
<dbReference type="RefSeq" id="WP_163659807.1">
    <property type="nucleotide sequence ID" value="NZ_QZCE01000001.1"/>
</dbReference>
<gene>
    <name evidence="2" type="ORF">D0962_03405</name>
</gene>
<evidence type="ECO:0000313" key="2">
    <source>
        <dbReference type="EMBL" id="NEZ61829.1"/>
    </source>
</evidence>
<evidence type="ECO:0000256" key="1">
    <source>
        <dbReference type="SAM" id="Phobius"/>
    </source>
</evidence>